<reference evidence="11" key="1">
    <citation type="submission" date="2021-06" db="EMBL/GenBank/DDBJ databases">
        <title>Parelaphostrongylus tenuis whole genome reference sequence.</title>
        <authorList>
            <person name="Garwood T.J."/>
            <person name="Larsen P.A."/>
            <person name="Fountain-Jones N.M."/>
            <person name="Garbe J.R."/>
            <person name="Macchietto M.G."/>
            <person name="Kania S.A."/>
            <person name="Gerhold R.W."/>
            <person name="Richards J.E."/>
            <person name="Wolf T.M."/>
        </authorList>
    </citation>
    <scope>NUCLEOTIDE SEQUENCE</scope>
    <source>
        <strain evidence="11">MNPRO001-30</strain>
        <tissue evidence="11">Meninges</tissue>
    </source>
</reference>
<comment type="caution">
    <text evidence="11">The sequence shown here is derived from an EMBL/GenBank/DDBJ whole genome shotgun (WGS) entry which is preliminary data.</text>
</comment>
<dbReference type="Proteomes" id="UP001196413">
    <property type="component" value="Unassembled WGS sequence"/>
</dbReference>
<evidence type="ECO:0000259" key="8">
    <source>
        <dbReference type="PROSITE" id="PS51864"/>
    </source>
</evidence>
<organism evidence="11 12">
    <name type="scientific">Parelaphostrongylus tenuis</name>
    <name type="common">Meningeal worm</name>
    <dbReference type="NCBI Taxonomy" id="148309"/>
    <lineage>
        <taxon>Eukaryota</taxon>
        <taxon>Metazoa</taxon>
        <taxon>Ecdysozoa</taxon>
        <taxon>Nematoda</taxon>
        <taxon>Chromadorea</taxon>
        <taxon>Rhabditida</taxon>
        <taxon>Rhabditina</taxon>
        <taxon>Rhabditomorpha</taxon>
        <taxon>Strongyloidea</taxon>
        <taxon>Metastrongylidae</taxon>
        <taxon>Parelaphostrongylus</taxon>
    </lineage>
</organism>
<dbReference type="PROSITE" id="PS51864">
    <property type="entry name" value="ASTACIN"/>
    <property type="match status" value="1"/>
</dbReference>
<dbReference type="AlphaFoldDB" id="A0AAD5R7B3"/>
<feature type="active site" evidence="6">
    <location>
        <position position="36"/>
    </location>
</feature>
<dbReference type="Pfam" id="PF01400">
    <property type="entry name" value="Astacin"/>
    <property type="match status" value="1"/>
</dbReference>
<dbReference type="EC" id="3.4.24.-" evidence="7"/>
<evidence type="ECO:0000256" key="1">
    <source>
        <dbReference type="ARBA" id="ARBA00022670"/>
    </source>
</evidence>
<keyword evidence="12" id="KW-1185">Reference proteome</keyword>
<protein>
    <recommendedName>
        <fullName evidence="7">Metalloendopeptidase</fullName>
        <ecNumber evidence="7">3.4.24.-</ecNumber>
    </recommendedName>
</protein>
<evidence type="ECO:0000256" key="2">
    <source>
        <dbReference type="ARBA" id="ARBA00022723"/>
    </source>
</evidence>
<dbReference type="InterPro" id="IPR024079">
    <property type="entry name" value="MetalloPept_cat_dom_sf"/>
</dbReference>
<name>A0AAD5R7B3_PARTN</name>
<dbReference type="GO" id="GO:0046872">
    <property type="term" value="F:metal ion binding"/>
    <property type="evidence" value="ECO:0007669"/>
    <property type="project" value="UniProtKB-KW"/>
</dbReference>
<keyword evidence="5 7" id="KW-0482">Metalloprotease</keyword>
<evidence type="ECO:0000313" key="11">
    <source>
        <dbReference type="EMBL" id="KAJ1370876.1"/>
    </source>
</evidence>
<evidence type="ECO:0000256" key="3">
    <source>
        <dbReference type="ARBA" id="ARBA00022801"/>
    </source>
</evidence>
<dbReference type="InterPro" id="IPR001506">
    <property type="entry name" value="Peptidase_M12A"/>
</dbReference>
<comment type="cofactor">
    <cofactor evidence="7">
        <name>Zn(2+)</name>
        <dbReference type="ChEBI" id="CHEBI:29105"/>
    </cofactor>
    <text evidence="7">Binds 1 zinc ion per subunit.</text>
</comment>
<keyword evidence="2 7" id="KW-0479">Metal-binding</keyword>
<keyword evidence="3 7" id="KW-0378">Hydrolase</keyword>
<dbReference type="Gene3D" id="3.40.390.10">
    <property type="entry name" value="Collagenase (Catalytic Domain)"/>
    <property type="match status" value="1"/>
</dbReference>
<dbReference type="PRINTS" id="PR00480">
    <property type="entry name" value="ASTACIN"/>
</dbReference>
<evidence type="ECO:0000256" key="4">
    <source>
        <dbReference type="ARBA" id="ARBA00022833"/>
    </source>
</evidence>
<evidence type="ECO:0000256" key="6">
    <source>
        <dbReference type="PROSITE-ProRule" id="PRU01211"/>
    </source>
</evidence>
<proteinExistence type="predicted"/>
<feature type="domain" description="Peptidase M12A" evidence="8">
    <location>
        <begin position="1"/>
        <end position="103"/>
    </location>
</feature>
<accession>A0AAD5R7B3</accession>
<evidence type="ECO:0000313" key="12">
    <source>
        <dbReference type="Proteomes" id="UP001196413"/>
    </source>
</evidence>
<evidence type="ECO:0000256" key="5">
    <source>
        <dbReference type="ARBA" id="ARBA00023049"/>
    </source>
</evidence>
<sequence>MIVESMGCWSHRGRIGGEQMLSLGAGCKAIGIAVYEIGHGLGLFHTQSKHDCNQFITLYENNIQSGWESQFFRQTEKTDYNHSITYDYETIMHYGATRFTRFG</sequence>
<dbReference type="EMBL" id="JAHQIW010006868">
    <property type="protein sequence ID" value="KAJ1370852.1"/>
    <property type="molecule type" value="Genomic_DNA"/>
</dbReference>
<keyword evidence="1 7" id="KW-0645">Protease</keyword>
<dbReference type="PANTHER" id="PTHR10127:SF780">
    <property type="entry name" value="METALLOENDOPEPTIDASE"/>
    <property type="match status" value="1"/>
</dbReference>
<dbReference type="PANTHER" id="PTHR10127">
    <property type="entry name" value="DISCOIDIN, CUB, EGF, LAMININ , AND ZINC METALLOPROTEASE DOMAIN CONTAINING"/>
    <property type="match status" value="1"/>
</dbReference>
<evidence type="ECO:0000256" key="7">
    <source>
        <dbReference type="RuleBase" id="RU361183"/>
    </source>
</evidence>
<dbReference type="GO" id="GO:0004222">
    <property type="term" value="F:metalloendopeptidase activity"/>
    <property type="evidence" value="ECO:0007669"/>
    <property type="project" value="UniProtKB-UniRule"/>
</dbReference>
<dbReference type="EMBL" id="JAHQIW010000163">
    <property type="protein sequence ID" value="KAJ1346378.1"/>
    <property type="molecule type" value="Genomic_DNA"/>
</dbReference>
<keyword evidence="4 7" id="KW-0862">Zinc</keyword>
<evidence type="ECO:0000313" key="10">
    <source>
        <dbReference type="EMBL" id="KAJ1370852.1"/>
    </source>
</evidence>
<dbReference type="EMBL" id="JAHQIW010006869">
    <property type="protein sequence ID" value="KAJ1370876.1"/>
    <property type="molecule type" value="Genomic_DNA"/>
</dbReference>
<gene>
    <name evidence="11" type="primary">NAS-31_92</name>
    <name evidence="9" type="synonym">NAS-31_1</name>
    <name evidence="10" type="synonym">NAS-31_88</name>
    <name evidence="9" type="ORF">KIN20_001151</name>
    <name evidence="10" type="ORF">KIN20_032666</name>
    <name evidence="11" type="ORF">KIN20_032697</name>
</gene>
<comment type="caution">
    <text evidence="6">Lacks conserved residue(s) required for the propagation of feature annotation.</text>
</comment>
<dbReference type="GO" id="GO:0006508">
    <property type="term" value="P:proteolysis"/>
    <property type="evidence" value="ECO:0007669"/>
    <property type="project" value="UniProtKB-KW"/>
</dbReference>
<dbReference type="SUPFAM" id="SSF55486">
    <property type="entry name" value="Metalloproteases ('zincins'), catalytic domain"/>
    <property type="match status" value="1"/>
</dbReference>
<evidence type="ECO:0000313" key="9">
    <source>
        <dbReference type="EMBL" id="KAJ1346378.1"/>
    </source>
</evidence>